<dbReference type="Pfam" id="PF07047">
    <property type="entry name" value="OPA3"/>
    <property type="match status" value="1"/>
</dbReference>
<dbReference type="EMBL" id="JAANIC010006561">
    <property type="protein sequence ID" value="KAG5328535.1"/>
    <property type="molecule type" value="Genomic_DNA"/>
</dbReference>
<keyword evidence="2" id="KW-0175">Coiled coil</keyword>
<organism evidence="3 4">
    <name type="scientific">Acromyrmex charruanus</name>
    <dbReference type="NCBI Taxonomy" id="2715315"/>
    <lineage>
        <taxon>Eukaryota</taxon>
        <taxon>Metazoa</taxon>
        <taxon>Ecdysozoa</taxon>
        <taxon>Arthropoda</taxon>
        <taxon>Hexapoda</taxon>
        <taxon>Insecta</taxon>
        <taxon>Pterygota</taxon>
        <taxon>Neoptera</taxon>
        <taxon>Endopterygota</taxon>
        <taxon>Hymenoptera</taxon>
        <taxon>Apocrita</taxon>
        <taxon>Aculeata</taxon>
        <taxon>Formicoidea</taxon>
        <taxon>Formicidae</taxon>
        <taxon>Myrmicinae</taxon>
        <taxon>Acromyrmex</taxon>
    </lineage>
</organism>
<gene>
    <name evidence="3" type="primary">Opa3_0</name>
    <name evidence="3" type="ORF">G6Z76_0008761</name>
</gene>
<comment type="caution">
    <text evidence="3">The sequence shown here is derived from an EMBL/GenBank/DDBJ whole genome shotgun (WGS) entry which is preliminary data.</text>
</comment>
<proteinExistence type="inferred from homology"/>
<dbReference type="InterPro" id="IPR010754">
    <property type="entry name" value="OPA3-like"/>
</dbReference>
<feature type="non-terminal residue" evidence="3">
    <location>
        <position position="173"/>
    </location>
</feature>
<dbReference type="GO" id="GO:0019216">
    <property type="term" value="P:regulation of lipid metabolic process"/>
    <property type="evidence" value="ECO:0007669"/>
    <property type="project" value="TreeGrafter"/>
</dbReference>
<evidence type="ECO:0000313" key="3">
    <source>
        <dbReference type="EMBL" id="KAG5328535.1"/>
    </source>
</evidence>
<reference evidence="3" key="1">
    <citation type="submission" date="2020-03" db="EMBL/GenBank/DDBJ databases">
        <title>Relaxed selection underlies rapid genomic changes in the transitions from sociality to social parasitism in ants.</title>
        <authorList>
            <person name="Bi X."/>
        </authorList>
    </citation>
    <scope>NUCLEOTIDE SEQUENCE</scope>
    <source>
        <strain evidence="3">BGI-DK2014a</strain>
        <tissue evidence="3">Whole body</tissue>
    </source>
</reference>
<name>A0A836K1Y2_9HYME</name>
<protein>
    <submittedName>
        <fullName evidence="3">OPA3 protein</fullName>
    </submittedName>
</protein>
<evidence type="ECO:0000313" key="4">
    <source>
        <dbReference type="Proteomes" id="UP000669903"/>
    </source>
</evidence>
<keyword evidence="4" id="KW-1185">Reference proteome</keyword>
<accession>A0A836K1Y2</accession>
<dbReference type="AlphaFoldDB" id="A0A836K1Y2"/>
<comment type="similarity">
    <text evidence="1">Belongs to the OPA3 family.</text>
</comment>
<feature type="non-terminal residue" evidence="3">
    <location>
        <position position="1"/>
    </location>
</feature>
<evidence type="ECO:0000256" key="1">
    <source>
        <dbReference type="ARBA" id="ARBA00007584"/>
    </source>
</evidence>
<dbReference type="GO" id="GO:0005739">
    <property type="term" value="C:mitochondrion"/>
    <property type="evidence" value="ECO:0007669"/>
    <property type="project" value="TreeGrafter"/>
</dbReference>
<dbReference type="Proteomes" id="UP000669903">
    <property type="component" value="Unassembled WGS sequence"/>
</dbReference>
<sequence length="173" mass="20180">MRRRHIAMVVQKFPGANLIGQVLRQIIKPLSKAIVKRVKKRPLLRKYVLMQLGHFYYLCENRLEWRQISVITKKRPVDDDRTMEVGTSLLLEAIVFGFLGGVVVYEAQKSAERARIAEELKSQEFNDIKAKKDRLMQQVKDQVILTKRLKEIIVEYSRQVGCTLPSEPEEKDE</sequence>
<dbReference type="PANTHER" id="PTHR12499:SF0">
    <property type="entry name" value="OPTIC ATROPHY 3 PROTEIN"/>
    <property type="match status" value="1"/>
</dbReference>
<dbReference type="PANTHER" id="PTHR12499">
    <property type="entry name" value="OPTIC ATROPHY 3 PROTEIN OPA3"/>
    <property type="match status" value="1"/>
</dbReference>
<evidence type="ECO:0000256" key="2">
    <source>
        <dbReference type="ARBA" id="ARBA00023054"/>
    </source>
</evidence>